<sequence>MRYYLIAGEASGDLHGSNLMKELKTADSGAVFRYFGGDLMQAVDGELVKHYREMAFMGFLNVILNLKTIARNLEFCKKDLLQFKPDVLILIDYPGFNLRIAEFAKQNNIKVYYYISPKVWAWKEYRVKKIKACVDEMFTIFPFETGFYRKHGMDVHYVGNPLMDSFAEFQKTALSGPEFIQKNQLGERPLVALLAGSRVQEIKRTLPVMKVISSLFPDFQFVLAGVKSIDDSLYQSYLKDADIKLIYDQTYDLLNNAHTALVASGTAALETALFGVPQTVIYKVEGGWVTDFIFRHFIFKMVGVSLPNIIMEREIVRELVQAKMTLKNVKSEMQKLLYNKEYRAQIRADYQQLWEMMGEPGCSKRAADKMVELLKTAEKH</sequence>
<dbReference type="EMBL" id="QWGR01000016">
    <property type="protein sequence ID" value="RIJ46228.1"/>
    <property type="molecule type" value="Genomic_DNA"/>
</dbReference>
<dbReference type="SUPFAM" id="SSF53756">
    <property type="entry name" value="UDP-Glycosyltransferase/glycogen phosphorylase"/>
    <property type="match status" value="1"/>
</dbReference>
<dbReference type="PANTHER" id="PTHR30372">
    <property type="entry name" value="LIPID-A-DISACCHARIDE SYNTHASE"/>
    <property type="match status" value="1"/>
</dbReference>
<evidence type="ECO:0000313" key="12">
    <source>
        <dbReference type="Proteomes" id="UP000265926"/>
    </source>
</evidence>
<protein>
    <recommendedName>
        <fullName evidence="3 10">Lipid-A-disaccharide synthase</fullName>
        <ecNumber evidence="2 10">2.4.1.182</ecNumber>
    </recommendedName>
</protein>
<evidence type="ECO:0000256" key="6">
    <source>
        <dbReference type="ARBA" id="ARBA00022676"/>
    </source>
</evidence>
<dbReference type="OrthoDB" id="9801642at2"/>
<comment type="function">
    <text evidence="1">Condensation of UDP-2,3-diacylglucosamine and 2,3-diacylglucosamine-1-phosphate to form lipid A disaccharide, a precursor of lipid A, a phosphorylated glycolipid that anchors the lipopolysaccharide to the outer membrane of the cell.</text>
</comment>
<evidence type="ECO:0000256" key="5">
    <source>
        <dbReference type="ARBA" id="ARBA00022556"/>
    </source>
</evidence>
<dbReference type="InterPro" id="IPR003835">
    <property type="entry name" value="Glyco_trans_19"/>
</dbReference>
<evidence type="ECO:0000256" key="9">
    <source>
        <dbReference type="ARBA" id="ARBA00048975"/>
    </source>
</evidence>
<name>A0A399SSE5_9BACT</name>
<comment type="caution">
    <text evidence="11">The sequence shown here is derived from an EMBL/GenBank/DDBJ whole genome shotgun (WGS) entry which is preliminary data.</text>
</comment>
<evidence type="ECO:0000256" key="7">
    <source>
        <dbReference type="ARBA" id="ARBA00022679"/>
    </source>
</evidence>
<dbReference type="NCBIfam" id="TIGR00215">
    <property type="entry name" value="lpxB"/>
    <property type="match status" value="1"/>
</dbReference>
<keyword evidence="12" id="KW-1185">Reference proteome</keyword>
<evidence type="ECO:0000313" key="11">
    <source>
        <dbReference type="EMBL" id="RIJ46228.1"/>
    </source>
</evidence>
<evidence type="ECO:0000256" key="3">
    <source>
        <dbReference type="ARBA" id="ARBA00020902"/>
    </source>
</evidence>
<dbReference type="GO" id="GO:0008915">
    <property type="term" value="F:lipid-A-disaccharide synthase activity"/>
    <property type="evidence" value="ECO:0007669"/>
    <property type="project" value="UniProtKB-UniRule"/>
</dbReference>
<dbReference type="Proteomes" id="UP000265926">
    <property type="component" value="Unassembled WGS sequence"/>
</dbReference>
<dbReference type="RefSeq" id="WP_119439732.1">
    <property type="nucleotide sequence ID" value="NZ_QWGR01000016.1"/>
</dbReference>
<evidence type="ECO:0000256" key="10">
    <source>
        <dbReference type="NCBIfam" id="TIGR00215"/>
    </source>
</evidence>
<dbReference type="GO" id="GO:0005543">
    <property type="term" value="F:phospholipid binding"/>
    <property type="evidence" value="ECO:0007669"/>
    <property type="project" value="TreeGrafter"/>
</dbReference>
<reference evidence="11 12" key="1">
    <citation type="submission" date="2018-08" db="EMBL/GenBank/DDBJ databases">
        <title>Pallidiluteibacterium maritimus gen. nov., sp. nov., isolated from coastal sediment.</title>
        <authorList>
            <person name="Zhou L.Y."/>
        </authorList>
    </citation>
    <scope>NUCLEOTIDE SEQUENCE [LARGE SCALE GENOMIC DNA]</scope>
    <source>
        <strain evidence="11 12">XSD2</strain>
    </source>
</reference>
<evidence type="ECO:0000256" key="4">
    <source>
        <dbReference type="ARBA" id="ARBA00022516"/>
    </source>
</evidence>
<keyword evidence="5" id="KW-0441">Lipid A biosynthesis</keyword>
<keyword evidence="4" id="KW-0444">Lipid biosynthesis</keyword>
<comment type="catalytic activity">
    <reaction evidence="9">
        <text>a lipid X + a UDP-2-N,3-O-bis[(3R)-3-hydroxyacyl]-alpha-D-glucosamine = a lipid A disaccharide + UDP + H(+)</text>
        <dbReference type="Rhea" id="RHEA:67828"/>
        <dbReference type="ChEBI" id="CHEBI:15378"/>
        <dbReference type="ChEBI" id="CHEBI:58223"/>
        <dbReference type="ChEBI" id="CHEBI:137748"/>
        <dbReference type="ChEBI" id="CHEBI:176338"/>
        <dbReference type="ChEBI" id="CHEBI:176343"/>
        <dbReference type="EC" id="2.4.1.182"/>
    </reaction>
</comment>
<accession>A0A399SSE5</accession>
<dbReference type="EC" id="2.4.1.182" evidence="2 10"/>
<evidence type="ECO:0000256" key="2">
    <source>
        <dbReference type="ARBA" id="ARBA00012687"/>
    </source>
</evidence>
<proteinExistence type="predicted"/>
<dbReference type="AlphaFoldDB" id="A0A399SSE5"/>
<dbReference type="Pfam" id="PF02684">
    <property type="entry name" value="LpxB"/>
    <property type="match status" value="1"/>
</dbReference>
<dbReference type="PANTHER" id="PTHR30372:SF4">
    <property type="entry name" value="LIPID-A-DISACCHARIDE SYNTHASE, MITOCHONDRIAL-RELATED"/>
    <property type="match status" value="1"/>
</dbReference>
<keyword evidence="8" id="KW-0443">Lipid metabolism</keyword>
<evidence type="ECO:0000256" key="8">
    <source>
        <dbReference type="ARBA" id="ARBA00023098"/>
    </source>
</evidence>
<evidence type="ECO:0000256" key="1">
    <source>
        <dbReference type="ARBA" id="ARBA00002056"/>
    </source>
</evidence>
<organism evidence="11 12">
    <name type="scientific">Maribellus luteus</name>
    <dbReference type="NCBI Taxonomy" id="2305463"/>
    <lineage>
        <taxon>Bacteria</taxon>
        <taxon>Pseudomonadati</taxon>
        <taxon>Bacteroidota</taxon>
        <taxon>Bacteroidia</taxon>
        <taxon>Marinilabiliales</taxon>
        <taxon>Prolixibacteraceae</taxon>
        <taxon>Maribellus</taxon>
    </lineage>
</organism>
<gene>
    <name evidence="11" type="ORF">D1614_19860</name>
</gene>
<dbReference type="GO" id="GO:0009245">
    <property type="term" value="P:lipid A biosynthetic process"/>
    <property type="evidence" value="ECO:0007669"/>
    <property type="project" value="UniProtKB-UniRule"/>
</dbReference>
<keyword evidence="6 11" id="KW-0328">Glycosyltransferase</keyword>
<dbReference type="GO" id="GO:0016020">
    <property type="term" value="C:membrane"/>
    <property type="evidence" value="ECO:0007669"/>
    <property type="project" value="GOC"/>
</dbReference>
<keyword evidence="7 11" id="KW-0808">Transferase</keyword>